<dbReference type="EMBL" id="DF844096">
    <property type="protein sequence ID" value="GAT47997.1"/>
    <property type="molecule type" value="Genomic_DNA"/>
</dbReference>
<name>A0ABQ0LAJ4_MYCCL</name>
<evidence type="ECO:0000313" key="1">
    <source>
        <dbReference type="EMBL" id="GAT47997.1"/>
    </source>
</evidence>
<protein>
    <recommendedName>
        <fullName evidence="3">MSP domain-containing protein</fullName>
    </recommendedName>
</protein>
<evidence type="ECO:0000313" key="2">
    <source>
        <dbReference type="Proteomes" id="UP000815677"/>
    </source>
</evidence>
<accession>A0ABQ0LAJ4</accession>
<gene>
    <name evidence="1" type="ORF">MCHLO_05434</name>
</gene>
<dbReference type="Proteomes" id="UP000815677">
    <property type="component" value="Unassembled WGS sequence"/>
</dbReference>
<proteinExistence type="predicted"/>
<evidence type="ECO:0008006" key="3">
    <source>
        <dbReference type="Google" id="ProtNLM"/>
    </source>
</evidence>
<sequence length="307" mass="34905">MPVCQGQHLDRILFSVPQLRPLQKLRIFPCDVELKLQPEDPYVVSRRQVAEIAVHRASEGRMTIEHLKGPIALHGRPRLTIEETDLPQILSGIASLYDCLGLGTAKTQTNWTQKLWSRLRRLITWDTDLPQRSCVEMYHYKDNRAPKFSDEISRLDLQDGVASLAKVPKDHVFGMKITNTSEKPVYPYLVHFDSSTYEIKVLHSPFPKDGRGPPKPIQPEASLIFGHALNETSTWGHRPSLRVTPDKSEERTAELLKIILSEKPIDLGYMAQPSPMLAPRERAVPEVIPGVWTEETVVLEVPADHFY</sequence>
<reference evidence="1" key="1">
    <citation type="submission" date="2014-09" db="EMBL/GenBank/DDBJ databases">
        <title>Genome sequence of the luminous mushroom Mycena chlorophos for searching fungal bioluminescence genes.</title>
        <authorList>
            <person name="Tanaka Y."/>
            <person name="Kasuga D."/>
            <person name="Oba Y."/>
            <person name="Hase S."/>
            <person name="Sato K."/>
            <person name="Oba Y."/>
            <person name="Sakakibara Y."/>
        </authorList>
    </citation>
    <scope>NUCLEOTIDE SEQUENCE</scope>
</reference>
<keyword evidence="2" id="KW-1185">Reference proteome</keyword>
<organism evidence="1 2">
    <name type="scientific">Mycena chlorophos</name>
    <name type="common">Agaric fungus</name>
    <name type="synonym">Agaricus chlorophos</name>
    <dbReference type="NCBI Taxonomy" id="658473"/>
    <lineage>
        <taxon>Eukaryota</taxon>
        <taxon>Fungi</taxon>
        <taxon>Dikarya</taxon>
        <taxon>Basidiomycota</taxon>
        <taxon>Agaricomycotina</taxon>
        <taxon>Agaricomycetes</taxon>
        <taxon>Agaricomycetidae</taxon>
        <taxon>Agaricales</taxon>
        <taxon>Marasmiineae</taxon>
        <taxon>Mycenaceae</taxon>
        <taxon>Mycena</taxon>
    </lineage>
</organism>